<dbReference type="Proteomes" id="UP001470230">
    <property type="component" value="Unassembled WGS sequence"/>
</dbReference>
<evidence type="ECO:0000256" key="5">
    <source>
        <dbReference type="ARBA" id="ARBA00023136"/>
    </source>
</evidence>
<accession>A0ABR2HJ05</accession>
<evidence type="ECO:0000313" key="10">
    <source>
        <dbReference type="Proteomes" id="UP001470230"/>
    </source>
</evidence>
<evidence type="ECO:0000313" key="9">
    <source>
        <dbReference type="EMBL" id="KAK8848216.1"/>
    </source>
</evidence>
<comment type="caution">
    <text evidence="9">The sequence shown here is derived from an EMBL/GenBank/DDBJ whole genome shotgun (WGS) entry which is preliminary data.</text>
</comment>
<feature type="region of interest" description="Disordered" evidence="6">
    <location>
        <begin position="608"/>
        <end position="677"/>
    </location>
</feature>
<evidence type="ECO:0000256" key="2">
    <source>
        <dbReference type="ARBA" id="ARBA00008489"/>
    </source>
</evidence>
<comment type="subcellular location">
    <subcellularLocation>
        <location evidence="1">Membrane</location>
        <topology evidence="1">Peripheral membrane protein</topology>
    </subcellularLocation>
</comment>
<evidence type="ECO:0000256" key="3">
    <source>
        <dbReference type="ARBA" id="ARBA00022583"/>
    </source>
</evidence>
<keyword evidence="3" id="KW-0254">Endocytosis</keyword>
<sequence>MLKTSENQSFTQLHKKVIQEHQLNLVLSGSISRHREDIDELTRKYILNIRTFCMLDTWYSRLSLTGIAPFLQSPIYRRQKDPLVYESPIALPLNLDVTMGINSLLKFIYATPPTFTNPFQNSYWLSNYTSFMTVFLHCIVKYFSVRNRNILNNRLEYNPCDSQISFFNSSTFPAIFGYGWCAEQGVAYVHALVEILKLQIVRICKSNPNSTTQSEKLQNKNEDDNIIYSEYDLLSEKDKAESIGSSDFFYSFINKLITQFLHMAGIQNYLRAALSTDFWTLINDEDIISHEKENNLTSRMTSTSLTSSAINVHSIPLVSTKEQSKKKHLKSKKQIPKIIPNQIMREIQVNKSDEVQQNEDKQLSKKQFLTRLLKYAKQFTESLLQNISHMPTIIRYFFQKVSEIDKSGLLVEVIFIDYLLKPALLKPKFFALIPETAVFSSTTQLTILTKLFKASIHEHLIPEEYRDILTGKDQDQDDNDKSPMELFKEMNVKRIIERLSSDDCFDGNLDGLNALNIQSVTSIHYNLLLISVNDMKFITKIINDTIDEIDCFDETENPNDPPKFLGHVHISEKKKIKSLCAFGEKTELKNNELIEFWYQSFRLPNISTKKHSKKDKKKRKNKDKKSKREKKKDTNEKDKPSELNVPNETKEAIDNGNENNNEQNPPSPDVQFKSSNSNGIRRIIPPWKKQIVLKNPIPTSQPVENNKKNIELHDEKEDFDISSYFKKTIPPLLLPIIIVPEVQPFDPKDPYIKTIHHLASYLQEIPPYSSSNDDIKLMDFLDIQLKHAIQIKSIEWVTRTQAISNKLKNFHMDESEILSTLSNIVNTGLKNSSDLLASSFKHEEICDSINNRLAATNSLRAQLDPISSQALLRKFLSTKQTIKEEIVSRLNTFTQINEWVNFFKNECVTQIDEFVDTFLASATNPPAPKEPEKDSQTSSKSKSKSKAKRTTSLNNETDEYKNQTNNLNTSFNDNELKTIKLNLTRQFHSELCSKFLSFSDFKQLTNHVYSRQDKLLQENYDKILDNYLNPDNPQESFSKVLLRLFSAPSTFESAINTLQKGISAGAPLERLEQIDETLTITQEIYKFEAGESAAADDLIPLFINVLIRAKIPELASVTNYIDHFLSSLTQSVKIVDHKEEYVLTTFLTASNFVIGEAEKMQQ</sequence>
<keyword evidence="4" id="KW-0344">Guanine-nucleotide releasing factor</keyword>
<protein>
    <recommendedName>
        <fullName evidence="11">VPS9 domain-containing protein</fullName>
    </recommendedName>
</protein>
<feature type="compositionally biased region" description="Low complexity" evidence="6">
    <location>
        <begin position="655"/>
        <end position="664"/>
    </location>
</feature>
<evidence type="ECO:0000259" key="7">
    <source>
        <dbReference type="PROSITE" id="PS50018"/>
    </source>
</evidence>
<dbReference type="Gene3D" id="1.20.1050.80">
    <property type="entry name" value="VPS9 domain"/>
    <property type="match status" value="1"/>
</dbReference>
<gene>
    <name evidence="9" type="ORF">M9Y10_019272</name>
</gene>
<dbReference type="PROSITE" id="PS51205">
    <property type="entry name" value="VPS9"/>
    <property type="match status" value="1"/>
</dbReference>
<dbReference type="InterPro" id="IPR037191">
    <property type="entry name" value="VPS9_dom_sf"/>
</dbReference>
<reference evidence="9 10" key="1">
    <citation type="submission" date="2024-04" db="EMBL/GenBank/DDBJ databases">
        <title>Tritrichomonas musculus Genome.</title>
        <authorList>
            <person name="Alves-Ferreira E."/>
            <person name="Grigg M."/>
            <person name="Lorenzi H."/>
            <person name="Galac M."/>
        </authorList>
    </citation>
    <scope>NUCLEOTIDE SEQUENCE [LARGE SCALE GENOMIC DNA]</scope>
    <source>
        <strain evidence="9 10">EAF2021</strain>
    </source>
</reference>
<dbReference type="SUPFAM" id="SSF109993">
    <property type="entry name" value="VPS9 domain"/>
    <property type="match status" value="1"/>
</dbReference>
<keyword evidence="10" id="KW-1185">Reference proteome</keyword>
<name>A0ABR2HJ05_9EUKA</name>
<feature type="domain" description="VPS9" evidence="8">
    <location>
        <begin position="1010"/>
        <end position="1162"/>
    </location>
</feature>
<comment type="similarity">
    <text evidence="2">Belongs to the GAPVD1 family.</text>
</comment>
<evidence type="ECO:0000256" key="4">
    <source>
        <dbReference type="ARBA" id="ARBA00022658"/>
    </source>
</evidence>
<evidence type="ECO:0000259" key="8">
    <source>
        <dbReference type="PROSITE" id="PS51205"/>
    </source>
</evidence>
<evidence type="ECO:0008006" key="11">
    <source>
        <dbReference type="Google" id="ProtNLM"/>
    </source>
</evidence>
<evidence type="ECO:0000256" key="1">
    <source>
        <dbReference type="ARBA" id="ARBA00004170"/>
    </source>
</evidence>
<dbReference type="Pfam" id="PF02204">
    <property type="entry name" value="VPS9"/>
    <property type="match status" value="1"/>
</dbReference>
<evidence type="ECO:0000256" key="6">
    <source>
        <dbReference type="SAM" id="MobiDB-lite"/>
    </source>
</evidence>
<dbReference type="InterPro" id="IPR003123">
    <property type="entry name" value="VPS9"/>
</dbReference>
<proteinExistence type="inferred from homology"/>
<dbReference type="SUPFAM" id="SSF48350">
    <property type="entry name" value="GTPase activation domain, GAP"/>
    <property type="match status" value="1"/>
</dbReference>
<dbReference type="EMBL" id="JAPFFF010000027">
    <property type="protein sequence ID" value="KAK8848216.1"/>
    <property type="molecule type" value="Genomic_DNA"/>
</dbReference>
<dbReference type="PROSITE" id="PS50018">
    <property type="entry name" value="RAS_GTPASE_ACTIV_2"/>
    <property type="match status" value="1"/>
</dbReference>
<feature type="region of interest" description="Disordered" evidence="6">
    <location>
        <begin position="922"/>
        <end position="969"/>
    </location>
</feature>
<feature type="compositionally biased region" description="Basic residues" evidence="6">
    <location>
        <begin position="608"/>
        <end position="630"/>
    </location>
</feature>
<organism evidence="9 10">
    <name type="scientific">Tritrichomonas musculus</name>
    <dbReference type="NCBI Taxonomy" id="1915356"/>
    <lineage>
        <taxon>Eukaryota</taxon>
        <taxon>Metamonada</taxon>
        <taxon>Parabasalia</taxon>
        <taxon>Tritrichomonadida</taxon>
        <taxon>Tritrichomonadidae</taxon>
        <taxon>Tritrichomonas</taxon>
    </lineage>
</organism>
<dbReference type="InterPro" id="IPR001936">
    <property type="entry name" value="RasGAP_dom"/>
</dbReference>
<feature type="compositionally biased region" description="Basic and acidic residues" evidence="6">
    <location>
        <begin position="631"/>
        <end position="641"/>
    </location>
</feature>
<dbReference type="InterPro" id="IPR008936">
    <property type="entry name" value="Rho_GTPase_activation_prot"/>
</dbReference>
<feature type="domain" description="Ras-GAP" evidence="7">
    <location>
        <begin position="251"/>
        <end position="457"/>
    </location>
</feature>
<keyword evidence="5" id="KW-0472">Membrane</keyword>